<dbReference type="PANTHER" id="PTHR46796">
    <property type="entry name" value="HTH-TYPE TRANSCRIPTIONAL ACTIVATOR RHAS-RELATED"/>
    <property type="match status" value="1"/>
</dbReference>
<dbReference type="GO" id="GO:0043565">
    <property type="term" value="F:sequence-specific DNA binding"/>
    <property type="evidence" value="ECO:0007669"/>
    <property type="project" value="InterPro"/>
</dbReference>
<dbReference type="STRING" id="1346286.SAMN05444362_102195"/>
<evidence type="ECO:0000256" key="2">
    <source>
        <dbReference type="ARBA" id="ARBA00023125"/>
    </source>
</evidence>
<dbReference type="Proteomes" id="UP000184480">
    <property type="component" value="Unassembled WGS sequence"/>
</dbReference>
<evidence type="ECO:0000313" key="6">
    <source>
        <dbReference type="Proteomes" id="UP000184480"/>
    </source>
</evidence>
<keyword evidence="2" id="KW-0238">DNA-binding</keyword>
<dbReference type="Pfam" id="PF22200">
    <property type="entry name" value="ExsA_N"/>
    <property type="match status" value="1"/>
</dbReference>
<dbReference type="RefSeq" id="WP_062176497.1">
    <property type="nucleotide sequence ID" value="NZ_BBXL01000002.1"/>
</dbReference>
<dbReference type="AlphaFoldDB" id="A0A1M4WD41"/>
<dbReference type="PROSITE" id="PS01124">
    <property type="entry name" value="HTH_ARAC_FAMILY_2"/>
    <property type="match status" value="1"/>
</dbReference>
<dbReference type="SMART" id="SM00342">
    <property type="entry name" value="HTH_ARAC"/>
    <property type="match status" value="1"/>
</dbReference>
<dbReference type="EMBL" id="FQUC01000002">
    <property type="protein sequence ID" value="SHE79107.1"/>
    <property type="molecule type" value="Genomic_DNA"/>
</dbReference>
<sequence>MESKQNKALVFGYSDIFFSYYIDTEHVCSQMVKDHTLVYIYSGEYLIEEGGVTTTVGAGECVFLRKDNRVIMNKLPKDGEWFKGIFMTFKRSFLKEMFHKIENQSLPIGTKRSQSSVIKLPKVPSIESLFLSMTPYFDTSIEPSDDIMRLKQIEGVFSLLNVDKKFYSSLFDFSDPWKIDIIDFMNENYMYDLSMEEIAHFTGRSLASFKRDFKKISLLSPHKWLMKKRLQIAQDKIMNEKKKVSDVYLEVGFKDLSHFSRAYKENFGYSPTHYS</sequence>
<evidence type="ECO:0000259" key="4">
    <source>
        <dbReference type="PROSITE" id="PS01124"/>
    </source>
</evidence>
<keyword evidence="6" id="KW-1185">Reference proteome</keyword>
<dbReference type="PRINTS" id="PR00032">
    <property type="entry name" value="HTHARAC"/>
</dbReference>
<dbReference type="SUPFAM" id="SSF46689">
    <property type="entry name" value="Homeodomain-like"/>
    <property type="match status" value="2"/>
</dbReference>
<reference evidence="6" key="1">
    <citation type="submission" date="2016-11" db="EMBL/GenBank/DDBJ databases">
        <authorList>
            <person name="Varghese N."/>
            <person name="Submissions S."/>
        </authorList>
    </citation>
    <scope>NUCLEOTIDE SEQUENCE [LARGE SCALE GENOMIC DNA]</scope>
    <source>
        <strain evidence="6">DSM 27370</strain>
    </source>
</reference>
<evidence type="ECO:0000256" key="3">
    <source>
        <dbReference type="ARBA" id="ARBA00023163"/>
    </source>
</evidence>
<feature type="domain" description="HTH araC/xylS-type" evidence="4">
    <location>
        <begin position="179"/>
        <end position="275"/>
    </location>
</feature>
<protein>
    <submittedName>
        <fullName evidence="5">Helix-turn-helix domain-containing protein</fullName>
    </submittedName>
</protein>
<evidence type="ECO:0000313" key="5">
    <source>
        <dbReference type="EMBL" id="SHE79107.1"/>
    </source>
</evidence>
<dbReference type="InterPro" id="IPR050204">
    <property type="entry name" value="AraC_XylS_family_regulators"/>
</dbReference>
<dbReference type="InterPro" id="IPR054015">
    <property type="entry name" value="ExsA-like_N"/>
</dbReference>
<dbReference type="InterPro" id="IPR020449">
    <property type="entry name" value="Tscrpt_reg_AraC-type_HTH"/>
</dbReference>
<keyword evidence="3" id="KW-0804">Transcription</keyword>
<dbReference type="InterPro" id="IPR009057">
    <property type="entry name" value="Homeodomain-like_sf"/>
</dbReference>
<dbReference type="Gene3D" id="1.10.10.60">
    <property type="entry name" value="Homeodomain-like"/>
    <property type="match status" value="2"/>
</dbReference>
<proteinExistence type="predicted"/>
<dbReference type="Pfam" id="PF12833">
    <property type="entry name" value="HTH_18"/>
    <property type="match status" value="1"/>
</dbReference>
<dbReference type="GO" id="GO:0003700">
    <property type="term" value="F:DNA-binding transcription factor activity"/>
    <property type="evidence" value="ECO:0007669"/>
    <property type="project" value="InterPro"/>
</dbReference>
<dbReference type="OrthoDB" id="4480133at2"/>
<evidence type="ECO:0000256" key="1">
    <source>
        <dbReference type="ARBA" id="ARBA00023015"/>
    </source>
</evidence>
<keyword evidence="1" id="KW-0805">Transcription regulation</keyword>
<name>A0A1M4WD41_9BACT</name>
<accession>A0A1M4WD41</accession>
<gene>
    <name evidence="5" type="ORF">SAMN05444362_102195</name>
</gene>
<dbReference type="InterPro" id="IPR018060">
    <property type="entry name" value="HTH_AraC"/>
</dbReference>
<organism evidence="5 6">
    <name type="scientific">Dysgonomonas macrotermitis</name>
    <dbReference type="NCBI Taxonomy" id="1346286"/>
    <lineage>
        <taxon>Bacteria</taxon>
        <taxon>Pseudomonadati</taxon>
        <taxon>Bacteroidota</taxon>
        <taxon>Bacteroidia</taxon>
        <taxon>Bacteroidales</taxon>
        <taxon>Dysgonomonadaceae</taxon>
        <taxon>Dysgonomonas</taxon>
    </lineage>
</organism>